<dbReference type="PANTHER" id="PTHR13392:SF13">
    <property type="entry name" value="AXH DOMAIN-CONTAINING PROTEIN"/>
    <property type="match status" value="1"/>
</dbReference>
<dbReference type="STRING" id="299467.A0A443SMQ0"/>
<comment type="caution">
    <text evidence="9">The sequence shown here is derived from an EMBL/GenBank/DDBJ whole genome shotgun (WGS) entry which is preliminary data.</text>
</comment>
<feature type="region of interest" description="Disordered" evidence="7">
    <location>
        <begin position="1"/>
        <end position="30"/>
    </location>
</feature>
<dbReference type="GO" id="GO:0005634">
    <property type="term" value="C:nucleus"/>
    <property type="evidence" value="ECO:0007669"/>
    <property type="project" value="UniProtKB-SubCell"/>
</dbReference>
<keyword evidence="10" id="KW-1185">Reference proteome</keyword>
<dbReference type="InterPro" id="IPR036096">
    <property type="entry name" value="Ataxin_AXH_dom_sf"/>
</dbReference>
<keyword evidence="3" id="KW-0805">Transcription regulation</keyword>
<dbReference type="Proteomes" id="UP000288716">
    <property type="component" value="Unassembled WGS sequence"/>
</dbReference>
<dbReference type="InterPro" id="IPR003652">
    <property type="entry name" value="Ataxin_AXH_dom"/>
</dbReference>
<evidence type="ECO:0000256" key="7">
    <source>
        <dbReference type="SAM" id="MobiDB-lite"/>
    </source>
</evidence>
<dbReference type="SMART" id="SM00536">
    <property type="entry name" value="AXH"/>
    <property type="match status" value="1"/>
</dbReference>
<proteinExistence type="predicted"/>
<evidence type="ECO:0000256" key="3">
    <source>
        <dbReference type="ARBA" id="ARBA00023015"/>
    </source>
</evidence>
<dbReference type="VEuPathDB" id="VectorBase:LDEU003236"/>
<feature type="domain" description="AXH" evidence="8">
    <location>
        <begin position="243"/>
        <end position="374"/>
    </location>
</feature>
<evidence type="ECO:0000256" key="5">
    <source>
        <dbReference type="ARBA" id="ARBA00023163"/>
    </source>
</evidence>
<name>A0A443SMQ0_9ACAR</name>
<dbReference type="PANTHER" id="PTHR13392">
    <property type="entry name" value="ATAXIN 1"/>
    <property type="match status" value="1"/>
</dbReference>
<evidence type="ECO:0000256" key="4">
    <source>
        <dbReference type="ARBA" id="ARBA00023125"/>
    </source>
</evidence>
<accession>A0A443SMQ0</accession>
<dbReference type="PROSITE" id="PS51148">
    <property type="entry name" value="AXH"/>
    <property type="match status" value="1"/>
</dbReference>
<dbReference type="GO" id="GO:0003677">
    <property type="term" value="F:DNA binding"/>
    <property type="evidence" value="ECO:0007669"/>
    <property type="project" value="UniProtKB-KW"/>
</dbReference>
<dbReference type="GO" id="GO:0006355">
    <property type="term" value="P:regulation of DNA-templated transcription"/>
    <property type="evidence" value="ECO:0007669"/>
    <property type="project" value="InterPro"/>
</dbReference>
<dbReference type="AlphaFoldDB" id="A0A443SMQ0"/>
<dbReference type="Gene3D" id="2.170.16.10">
    <property type="entry name" value="Hedgehog/Intein (Hint) domain"/>
    <property type="match status" value="1"/>
</dbReference>
<feature type="region of interest" description="Disordered" evidence="7">
    <location>
        <begin position="99"/>
        <end position="181"/>
    </location>
</feature>
<feature type="compositionally biased region" description="Polar residues" evidence="7">
    <location>
        <begin position="99"/>
        <end position="112"/>
    </location>
</feature>
<evidence type="ECO:0000256" key="1">
    <source>
        <dbReference type="ARBA" id="ARBA00004123"/>
    </source>
</evidence>
<evidence type="ECO:0000256" key="6">
    <source>
        <dbReference type="ARBA" id="ARBA00023242"/>
    </source>
</evidence>
<evidence type="ECO:0000256" key="2">
    <source>
        <dbReference type="ARBA" id="ARBA00022491"/>
    </source>
</evidence>
<keyword evidence="4" id="KW-0238">DNA-binding</keyword>
<feature type="region of interest" description="Disordered" evidence="7">
    <location>
        <begin position="391"/>
        <end position="445"/>
    </location>
</feature>
<dbReference type="InterPro" id="IPR043404">
    <property type="entry name" value="ATAXIN1-like"/>
</dbReference>
<feature type="compositionally biased region" description="Low complexity" evidence="7">
    <location>
        <begin position="113"/>
        <end position="152"/>
    </location>
</feature>
<evidence type="ECO:0000259" key="8">
    <source>
        <dbReference type="PROSITE" id="PS51148"/>
    </source>
</evidence>
<comment type="subcellular location">
    <subcellularLocation>
        <location evidence="1">Nucleus</location>
    </subcellularLocation>
</comment>
<keyword evidence="5" id="KW-0804">Transcription</keyword>
<feature type="compositionally biased region" description="Polar residues" evidence="7">
    <location>
        <begin position="153"/>
        <end position="181"/>
    </location>
</feature>
<sequence length="445" mass="48281">MDHGSHYRASAEMAVTGGHGSHPTSHTTASMPFHFPPIPSYLATLYHTTQQYCGNGHPSSPFLVPTPPASAPPTGRTNYFFPDAGYHHQTSPYLTAQFNASNNPTLHLPQNLSIRSPTSHHSPISPSSLSSPLSGRNASPPNSSSGRQSSRGTFLNSESCENDANNNQTNAIPVTEPSNQVKGTLKHRILRPPNIQLHNVDMKMDPAPMSAPPIPVAMSDKLFTKSRFVSSTPSPPIDRSENRDTPGHLQYPECFRKGSYISLADGTVKRVEEMSTQDFVNGASQTPDLKIDSSIVVEMREKIAGFSMSITFCVGKRKQKYTVEAPLEHPFYVYNQGWASCSPPKSLQRYGLNCKQLKVDDVCISLAKNISKGSSILAKVADNQSAICGTTKNGFSKRNEKKSENSTSPSLSVAYKKRRHSAPEASAGRETPPSLIDSANSEQGA</sequence>
<dbReference type="GO" id="GO:0003723">
    <property type="term" value="F:RNA binding"/>
    <property type="evidence" value="ECO:0007669"/>
    <property type="project" value="InterPro"/>
</dbReference>
<evidence type="ECO:0000313" key="9">
    <source>
        <dbReference type="EMBL" id="RWS28804.1"/>
    </source>
</evidence>
<dbReference type="Pfam" id="PF08517">
    <property type="entry name" value="AXH"/>
    <property type="match status" value="1"/>
</dbReference>
<evidence type="ECO:0000313" key="10">
    <source>
        <dbReference type="Proteomes" id="UP000288716"/>
    </source>
</evidence>
<dbReference type="OrthoDB" id="10000452at2759"/>
<protein>
    <submittedName>
        <fullName evidence="9">Ataxin-1-like protein</fullName>
    </submittedName>
</protein>
<keyword evidence="2" id="KW-0678">Repressor</keyword>
<gene>
    <name evidence="9" type="ORF">B4U80_10277</name>
</gene>
<dbReference type="SUPFAM" id="SSF102031">
    <property type="entry name" value="AXH domain"/>
    <property type="match status" value="1"/>
</dbReference>
<keyword evidence="6" id="KW-0539">Nucleus</keyword>
<organism evidence="9 10">
    <name type="scientific">Leptotrombidium deliense</name>
    <dbReference type="NCBI Taxonomy" id="299467"/>
    <lineage>
        <taxon>Eukaryota</taxon>
        <taxon>Metazoa</taxon>
        <taxon>Ecdysozoa</taxon>
        <taxon>Arthropoda</taxon>
        <taxon>Chelicerata</taxon>
        <taxon>Arachnida</taxon>
        <taxon>Acari</taxon>
        <taxon>Acariformes</taxon>
        <taxon>Trombidiformes</taxon>
        <taxon>Prostigmata</taxon>
        <taxon>Anystina</taxon>
        <taxon>Parasitengona</taxon>
        <taxon>Trombiculoidea</taxon>
        <taxon>Trombiculidae</taxon>
        <taxon>Leptotrombidium</taxon>
    </lineage>
</organism>
<reference evidence="9 10" key="1">
    <citation type="journal article" date="2018" name="Gigascience">
        <title>Genomes of trombidid mites reveal novel predicted allergens and laterally-transferred genes associated with secondary metabolism.</title>
        <authorList>
            <person name="Dong X."/>
            <person name="Chaisiri K."/>
            <person name="Xia D."/>
            <person name="Armstrong S.D."/>
            <person name="Fang Y."/>
            <person name="Donnelly M.J."/>
            <person name="Kadowaki T."/>
            <person name="McGarry J.W."/>
            <person name="Darby A.C."/>
            <person name="Makepeace B.L."/>
        </authorList>
    </citation>
    <scope>NUCLEOTIDE SEQUENCE [LARGE SCALE GENOMIC DNA]</scope>
    <source>
        <strain evidence="9">UoL-UT</strain>
    </source>
</reference>
<dbReference type="EMBL" id="NCKV01001208">
    <property type="protein sequence ID" value="RWS28804.1"/>
    <property type="molecule type" value="Genomic_DNA"/>
</dbReference>